<dbReference type="SUPFAM" id="SSF102114">
    <property type="entry name" value="Radical SAM enzymes"/>
    <property type="match status" value="1"/>
</dbReference>
<name>A0ABT7U931_9FIRM</name>
<evidence type="ECO:0000256" key="2">
    <source>
        <dbReference type="ARBA" id="ARBA00022723"/>
    </source>
</evidence>
<dbReference type="InterPro" id="IPR006638">
    <property type="entry name" value="Elp3/MiaA/NifB-like_rSAM"/>
</dbReference>
<dbReference type="Proteomes" id="UP001529340">
    <property type="component" value="Unassembled WGS sequence"/>
</dbReference>
<accession>A0ABT7U931</accession>
<evidence type="ECO:0000256" key="4">
    <source>
        <dbReference type="ARBA" id="ARBA00023014"/>
    </source>
</evidence>
<feature type="domain" description="Radical SAM core" evidence="5">
    <location>
        <begin position="18"/>
        <end position="232"/>
    </location>
</feature>
<keyword evidence="1" id="KW-0949">S-adenosyl-L-methionine</keyword>
<dbReference type="RefSeq" id="WP_289606604.1">
    <property type="nucleotide sequence ID" value="NZ_JAUDCG010000002.1"/>
</dbReference>
<proteinExistence type="predicted"/>
<evidence type="ECO:0000313" key="6">
    <source>
        <dbReference type="EMBL" id="MDM8156131.1"/>
    </source>
</evidence>
<dbReference type="InterPro" id="IPR013785">
    <property type="entry name" value="Aldolase_TIM"/>
</dbReference>
<dbReference type="SFLD" id="SFLDS00029">
    <property type="entry name" value="Radical_SAM"/>
    <property type="match status" value="1"/>
</dbReference>
<gene>
    <name evidence="6" type="ORF">QUV96_00595</name>
</gene>
<dbReference type="InterPro" id="IPR058240">
    <property type="entry name" value="rSAM_sf"/>
</dbReference>
<dbReference type="PANTHER" id="PTHR11228:SF7">
    <property type="entry name" value="PQQA PEPTIDE CYCLASE"/>
    <property type="match status" value="1"/>
</dbReference>
<dbReference type="EMBL" id="JAUDCG010000002">
    <property type="protein sequence ID" value="MDM8156131.1"/>
    <property type="molecule type" value="Genomic_DNA"/>
</dbReference>
<evidence type="ECO:0000313" key="7">
    <source>
        <dbReference type="Proteomes" id="UP001529340"/>
    </source>
</evidence>
<keyword evidence="2" id="KW-0479">Metal-binding</keyword>
<organism evidence="6 7">
    <name type="scientific">Amedibacillus dolichus</name>
    <dbReference type="NCBI Taxonomy" id="31971"/>
    <lineage>
        <taxon>Bacteria</taxon>
        <taxon>Bacillati</taxon>
        <taxon>Bacillota</taxon>
        <taxon>Erysipelotrichia</taxon>
        <taxon>Erysipelotrichales</taxon>
        <taxon>Erysipelotrichaceae</taxon>
        <taxon>Amedibacillus</taxon>
    </lineage>
</organism>
<dbReference type="PANTHER" id="PTHR11228">
    <property type="entry name" value="RADICAL SAM DOMAIN PROTEIN"/>
    <property type="match status" value="1"/>
</dbReference>
<dbReference type="CDD" id="cd01335">
    <property type="entry name" value="Radical_SAM"/>
    <property type="match status" value="1"/>
</dbReference>
<keyword evidence="7" id="KW-1185">Reference proteome</keyword>
<dbReference type="InterPro" id="IPR007197">
    <property type="entry name" value="rSAM"/>
</dbReference>
<dbReference type="InterPro" id="IPR050377">
    <property type="entry name" value="Radical_SAM_PqqE_MftC-like"/>
</dbReference>
<dbReference type="SMART" id="SM00729">
    <property type="entry name" value="Elp3"/>
    <property type="match status" value="1"/>
</dbReference>
<dbReference type="Pfam" id="PF04055">
    <property type="entry name" value="Radical_SAM"/>
    <property type="match status" value="1"/>
</dbReference>
<reference evidence="7" key="1">
    <citation type="submission" date="2023-06" db="EMBL/GenBank/DDBJ databases">
        <title>Identification and characterization of horizontal gene transfer across gut microbiota members of farm animals based on homology search.</title>
        <authorList>
            <person name="Zeman M."/>
            <person name="Kubasova T."/>
            <person name="Jahodarova E."/>
            <person name="Nykrynova M."/>
            <person name="Rychlik I."/>
        </authorList>
    </citation>
    <scope>NUCLEOTIDE SEQUENCE [LARGE SCALE GENOMIC DNA]</scope>
    <source>
        <strain evidence="7">ET39</strain>
    </source>
</reference>
<sequence>MPYFEIEGEERKRLFSLKNNRREVLWEITGNCNQQCRYCYDTRTLGVQIDRQRAMDICQMIREHRWEHVHITGGETLLFPDLAEICDALSAHQVYLTTNLTLLGEREIAVLTKPNVVSIAVSLDALRPVVNDALRGNTVLVIEHLKRLLTLRKQGMITAQIRIHAVMTRYNLKDLFELLAWAKAIGIDEVSCQPVHLDLAHPCYGELSLTAEDLPEIRKIYALEKRLFASRYGNTHQELLEIYYEGAQVRIWGCTKECICYIDSQGQLWNCPLKKRPWDGRQMLPTEEDVCSLSIQCMTCLKRLTWQDELSGSGAPLLP</sequence>
<dbReference type="PROSITE" id="PS51918">
    <property type="entry name" value="RADICAL_SAM"/>
    <property type="match status" value="1"/>
</dbReference>
<reference evidence="6 7" key="2">
    <citation type="submission" date="2023-06" db="EMBL/GenBank/DDBJ databases">
        <title>Identification and characterization of horizontal gene transfer across gut microbiota members of farm animals based on homology search.</title>
        <authorList>
            <person name="Schwarzerova J."/>
            <person name="Nykrynova M."/>
            <person name="Jureckova K."/>
            <person name="Cejkova D."/>
            <person name="Rychlik I."/>
        </authorList>
    </citation>
    <scope>NUCLEOTIDE SEQUENCE [LARGE SCALE GENOMIC DNA]</scope>
    <source>
        <strain evidence="6 7">ET39</strain>
    </source>
</reference>
<evidence type="ECO:0000256" key="3">
    <source>
        <dbReference type="ARBA" id="ARBA00023004"/>
    </source>
</evidence>
<evidence type="ECO:0000259" key="5">
    <source>
        <dbReference type="PROSITE" id="PS51918"/>
    </source>
</evidence>
<keyword evidence="3" id="KW-0408">Iron</keyword>
<dbReference type="SFLD" id="SFLDG01067">
    <property type="entry name" value="SPASM/twitch_domain_containing"/>
    <property type="match status" value="1"/>
</dbReference>
<dbReference type="Gene3D" id="3.20.20.70">
    <property type="entry name" value="Aldolase class I"/>
    <property type="match status" value="1"/>
</dbReference>
<keyword evidence="4" id="KW-0411">Iron-sulfur</keyword>
<evidence type="ECO:0000256" key="1">
    <source>
        <dbReference type="ARBA" id="ARBA00022691"/>
    </source>
</evidence>
<comment type="caution">
    <text evidence="6">The sequence shown here is derived from an EMBL/GenBank/DDBJ whole genome shotgun (WGS) entry which is preliminary data.</text>
</comment>
<protein>
    <submittedName>
        <fullName evidence="6">Radical SAM protein</fullName>
    </submittedName>
</protein>